<reference evidence="2 3" key="1">
    <citation type="submission" date="2022-11" db="EMBL/GenBank/DDBJ databases">
        <title>Mucor velutinosus strain NIH1002 WGS.</title>
        <authorList>
            <person name="Subramanian P."/>
            <person name="Mullikin J.C."/>
            <person name="Segre J.A."/>
            <person name="Zelazny A.M."/>
        </authorList>
    </citation>
    <scope>NUCLEOTIDE SEQUENCE [LARGE SCALE GENOMIC DNA]</scope>
    <source>
        <strain evidence="2 3">NIH1002</strain>
    </source>
</reference>
<protein>
    <submittedName>
        <fullName evidence="2">Uncharacterized protein</fullName>
    </submittedName>
</protein>
<keyword evidence="1" id="KW-0472">Membrane</keyword>
<dbReference type="RefSeq" id="XP_064678176.1">
    <property type="nucleotide sequence ID" value="XM_064831896.1"/>
</dbReference>
<dbReference type="EMBL" id="JASEJX010000030">
    <property type="protein sequence ID" value="KAK4511510.1"/>
    <property type="molecule type" value="Genomic_DNA"/>
</dbReference>
<accession>A0AAN7D9H9</accession>
<dbReference type="AlphaFoldDB" id="A0AAN7D9H9"/>
<evidence type="ECO:0000313" key="2">
    <source>
        <dbReference type="EMBL" id="KAK4511510.1"/>
    </source>
</evidence>
<dbReference type="InterPro" id="IPR029044">
    <property type="entry name" value="Nucleotide-diphossugar_trans"/>
</dbReference>
<proteinExistence type="predicted"/>
<comment type="caution">
    <text evidence="2">The sequence shown here is derived from an EMBL/GenBank/DDBJ whole genome shotgun (WGS) entry which is preliminary data.</text>
</comment>
<dbReference type="GeneID" id="89956411"/>
<feature type="transmembrane region" description="Helical" evidence="1">
    <location>
        <begin position="21"/>
        <end position="39"/>
    </location>
</feature>
<gene>
    <name evidence="2" type="ORF">ATC70_012725</name>
</gene>
<keyword evidence="3" id="KW-1185">Reference proteome</keyword>
<keyword evidence="1" id="KW-0812">Transmembrane</keyword>
<organism evidence="2 3">
    <name type="scientific">Mucor velutinosus</name>
    <dbReference type="NCBI Taxonomy" id="708070"/>
    <lineage>
        <taxon>Eukaryota</taxon>
        <taxon>Fungi</taxon>
        <taxon>Fungi incertae sedis</taxon>
        <taxon>Mucoromycota</taxon>
        <taxon>Mucoromycotina</taxon>
        <taxon>Mucoromycetes</taxon>
        <taxon>Mucorales</taxon>
        <taxon>Mucorineae</taxon>
        <taxon>Mucoraceae</taxon>
        <taxon>Mucor</taxon>
    </lineage>
</organism>
<evidence type="ECO:0000313" key="3">
    <source>
        <dbReference type="Proteomes" id="UP001304243"/>
    </source>
</evidence>
<dbReference type="Gene3D" id="3.90.550.10">
    <property type="entry name" value="Spore Coat Polysaccharide Biosynthesis Protein SpsA, Chain A"/>
    <property type="match status" value="1"/>
</dbReference>
<evidence type="ECO:0000256" key="1">
    <source>
        <dbReference type="SAM" id="Phobius"/>
    </source>
</evidence>
<dbReference type="Proteomes" id="UP001304243">
    <property type="component" value="Unassembled WGS sequence"/>
</dbReference>
<dbReference type="SUPFAM" id="SSF53448">
    <property type="entry name" value="Nucleotide-diphospho-sugar transferases"/>
    <property type="match status" value="1"/>
</dbReference>
<name>A0AAN7D9H9_9FUNG</name>
<keyword evidence="1" id="KW-1133">Transmembrane helix</keyword>
<sequence length="419" mass="47901">MINTTPCGLFKAYFLSISKRSLVLSIVFSAILTLCFISSSQDALFSRQDDSYMYARNDTHLLSSKNNFDCLPCESPPVTDWKHRTYSFKQLFEACLDRGKSAEYYISIVLVARNDNYGDDQLDRLQNMLDSTFLMAQGTKTRMEVLIIEWNPVEGKRSIADTYRFRRSKHLTWRIITVPPKIHDTFQYPHPKALYEFEGKNLGIRYARGEYVVCVNQDDIWSQNMYNAIKSKAWRKKNIYTQRQERHAPNQGSNLDDPALVRLSPFATDHEIQSSCNFTTGSQEPHPMQTASLSTENYLQIGHEASGFTLAHRDVWAAVGGYRETGATLWMDVEFLATAHAMGYPIIYSETPFNCHQAHVRVEHEGASNDSKGVQVDQIVEKKISHSNTRLGRHWGLSHIQNLYEQGLQCQVFRGGLGV</sequence>